<keyword evidence="2" id="KW-0479">Metal-binding</keyword>
<evidence type="ECO:0000256" key="3">
    <source>
        <dbReference type="ARBA" id="ARBA00022737"/>
    </source>
</evidence>
<accession>A0ABD0YZP0</accession>
<dbReference type="GO" id="GO:0008270">
    <property type="term" value="F:zinc ion binding"/>
    <property type="evidence" value="ECO:0007669"/>
    <property type="project" value="UniProtKB-KW"/>
</dbReference>
<sequence length="113" mass="13294">MSRHRDKISVGAHPRNQYGCNLCGKRYRWKSTLRRHETFECGGKEPAHPCPYCEYRAKAAVRCDACGKAYRQRRHLKRHVLVECGKEPQLKCPFCPYKSLRNTTLSRHLKLKH</sequence>
<evidence type="ECO:0000256" key="1">
    <source>
        <dbReference type="ARBA" id="ARBA00004123"/>
    </source>
</evidence>
<dbReference type="Proteomes" id="UP001558652">
    <property type="component" value="Unassembled WGS sequence"/>
</dbReference>
<protein>
    <recommendedName>
        <fullName evidence="8">C2H2-type domain-containing protein</fullName>
    </recommendedName>
</protein>
<dbReference type="EMBL" id="JBFDAA010000009">
    <property type="protein sequence ID" value="KAL1129323.1"/>
    <property type="molecule type" value="Genomic_DNA"/>
</dbReference>
<reference evidence="9 10" key="1">
    <citation type="submission" date="2024-07" db="EMBL/GenBank/DDBJ databases">
        <title>Chromosome-level genome assembly of the water stick insect Ranatra chinensis (Heteroptera: Nepidae).</title>
        <authorList>
            <person name="Liu X."/>
        </authorList>
    </citation>
    <scope>NUCLEOTIDE SEQUENCE [LARGE SCALE GENOMIC DNA]</scope>
    <source>
        <strain evidence="9">Cailab_2021Rc</strain>
        <tissue evidence="9">Muscle</tissue>
    </source>
</reference>
<evidence type="ECO:0000256" key="2">
    <source>
        <dbReference type="ARBA" id="ARBA00022723"/>
    </source>
</evidence>
<evidence type="ECO:0000259" key="8">
    <source>
        <dbReference type="PROSITE" id="PS50157"/>
    </source>
</evidence>
<name>A0ABD0YZP0_9HEMI</name>
<proteinExistence type="predicted"/>
<evidence type="ECO:0000313" key="10">
    <source>
        <dbReference type="Proteomes" id="UP001558652"/>
    </source>
</evidence>
<dbReference type="AlphaFoldDB" id="A0ABD0YZP0"/>
<dbReference type="PROSITE" id="PS50157">
    <property type="entry name" value="ZINC_FINGER_C2H2_2"/>
    <property type="match status" value="2"/>
</dbReference>
<evidence type="ECO:0000256" key="7">
    <source>
        <dbReference type="PROSITE-ProRule" id="PRU00042"/>
    </source>
</evidence>
<dbReference type="Pfam" id="PF00096">
    <property type="entry name" value="zf-C2H2"/>
    <property type="match status" value="1"/>
</dbReference>
<feature type="domain" description="C2H2-type" evidence="8">
    <location>
        <begin position="61"/>
        <end position="88"/>
    </location>
</feature>
<feature type="domain" description="C2H2-type" evidence="8">
    <location>
        <begin position="18"/>
        <end position="45"/>
    </location>
</feature>
<dbReference type="InterPro" id="IPR050888">
    <property type="entry name" value="ZnF_C2H2-type_TF"/>
</dbReference>
<dbReference type="SMART" id="SM00355">
    <property type="entry name" value="ZnF_C2H2"/>
    <property type="match status" value="3"/>
</dbReference>
<keyword evidence="4 7" id="KW-0863">Zinc-finger</keyword>
<evidence type="ECO:0000256" key="6">
    <source>
        <dbReference type="ARBA" id="ARBA00023242"/>
    </source>
</evidence>
<keyword evidence="6" id="KW-0539">Nucleus</keyword>
<evidence type="ECO:0000313" key="9">
    <source>
        <dbReference type="EMBL" id="KAL1129323.1"/>
    </source>
</evidence>
<dbReference type="PANTHER" id="PTHR24406">
    <property type="entry name" value="TRANSCRIPTIONAL REPRESSOR CTCFL-RELATED"/>
    <property type="match status" value="1"/>
</dbReference>
<dbReference type="InterPro" id="IPR013087">
    <property type="entry name" value="Znf_C2H2_type"/>
</dbReference>
<dbReference type="InterPro" id="IPR036236">
    <property type="entry name" value="Znf_C2H2_sf"/>
</dbReference>
<organism evidence="9 10">
    <name type="scientific">Ranatra chinensis</name>
    <dbReference type="NCBI Taxonomy" id="642074"/>
    <lineage>
        <taxon>Eukaryota</taxon>
        <taxon>Metazoa</taxon>
        <taxon>Ecdysozoa</taxon>
        <taxon>Arthropoda</taxon>
        <taxon>Hexapoda</taxon>
        <taxon>Insecta</taxon>
        <taxon>Pterygota</taxon>
        <taxon>Neoptera</taxon>
        <taxon>Paraneoptera</taxon>
        <taxon>Hemiptera</taxon>
        <taxon>Heteroptera</taxon>
        <taxon>Panheteroptera</taxon>
        <taxon>Nepomorpha</taxon>
        <taxon>Nepidae</taxon>
        <taxon>Ranatrinae</taxon>
        <taxon>Ranatra</taxon>
    </lineage>
</organism>
<keyword evidence="10" id="KW-1185">Reference proteome</keyword>
<keyword evidence="3" id="KW-0677">Repeat</keyword>
<evidence type="ECO:0000256" key="5">
    <source>
        <dbReference type="ARBA" id="ARBA00022833"/>
    </source>
</evidence>
<comment type="subcellular location">
    <subcellularLocation>
        <location evidence="1">Nucleus</location>
    </subcellularLocation>
</comment>
<gene>
    <name evidence="9" type="ORF">AAG570_013852</name>
</gene>
<comment type="caution">
    <text evidence="9">The sequence shown here is derived from an EMBL/GenBank/DDBJ whole genome shotgun (WGS) entry which is preliminary data.</text>
</comment>
<dbReference type="GO" id="GO:0005634">
    <property type="term" value="C:nucleus"/>
    <property type="evidence" value="ECO:0007669"/>
    <property type="project" value="UniProtKB-SubCell"/>
</dbReference>
<keyword evidence="5" id="KW-0862">Zinc</keyword>
<evidence type="ECO:0000256" key="4">
    <source>
        <dbReference type="ARBA" id="ARBA00022771"/>
    </source>
</evidence>
<dbReference type="SUPFAM" id="SSF57667">
    <property type="entry name" value="beta-beta-alpha zinc fingers"/>
    <property type="match status" value="2"/>
</dbReference>
<dbReference type="Gene3D" id="3.30.160.60">
    <property type="entry name" value="Classic Zinc Finger"/>
    <property type="match status" value="2"/>
</dbReference>